<sequence length="173" mass="18334">MYRTCNMFAVASMSDFSASTGILSGIAASPLFICPMAIPISSTVGGVTSTGRSVGAASMSGGFNGTSRFKSSSKCSTHLFICSSVSVIGFHSLFLTGLSCLLYFPVDFFVVSYSCMIISSVAALPLSLLALLRISDWQLLFTCLFASVCLVCALTFTVLVRLLVITVFLLFFS</sequence>
<reference evidence="1 2" key="1">
    <citation type="submission" date="2018-11" db="EMBL/GenBank/DDBJ databases">
        <authorList>
            <consortium name="Pathogen Informatics"/>
        </authorList>
    </citation>
    <scope>NUCLEOTIDE SEQUENCE [LARGE SCALE GENOMIC DNA]</scope>
    <source>
        <strain evidence="1 2">Zambia</strain>
    </source>
</reference>
<accession>A0A183ML89</accession>
<evidence type="ECO:0000313" key="2">
    <source>
        <dbReference type="Proteomes" id="UP000277204"/>
    </source>
</evidence>
<dbReference type="Proteomes" id="UP000277204">
    <property type="component" value="Unassembled WGS sequence"/>
</dbReference>
<gene>
    <name evidence="1" type="ORF">SMRZ_LOCUS16814</name>
</gene>
<keyword evidence="2" id="KW-1185">Reference proteome</keyword>
<dbReference type="AlphaFoldDB" id="A0A183ML89"/>
<name>A0A183ML89_9TREM</name>
<dbReference type="EMBL" id="UZAI01017230">
    <property type="protein sequence ID" value="VDP22109.1"/>
    <property type="molecule type" value="Genomic_DNA"/>
</dbReference>
<evidence type="ECO:0000313" key="1">
    <source>
        <dbReference type="EMBL" id="VDP22109.1"/>
    </source>
</evidence>
<protein>
    <submittedName>
        <fullName evidence="1">Uncharacterized protein</fullName>
    </submittedName>
</protein>
<proteinExistence type="predicted"/>
<organism evidence="1 2">
    <name type="scientific">Schistosoma margrebowiei</name>
    <dbReference type="NCBI Taxonomy" id="48269"/>
    <lineage>
        <taxon>Eukaryota</taxon>
        <taxon>Metazoa</taxon>
        <taxon>Spiralia</taxon>
        <taxon>Lophotrochozoa</taxon>
        <taxon>Platyhelminthes</taxon>
        <taxon>Trematoda</taxon>
        <taxon>Digenea</taxon>
        <taxon>Strigeidida</taxon>
        <taxon>Schistosomatoidea</taxon>
        <taxon>Schistosomatidae</taxon>
        <taxon>Schistosoma</taxon>
    </lineage>
</organism>